<evidence type="ECO:0000313" key="1">
    <source>
        <dbReference type="EMBL" id="GAA2449327.1"/>
    </source>
</evidence>
<reference evidence="1 2" key="1">
    <citation type="journal article" date="2019" name="Int. J. Syst. Evol. Microbiol.">
        <title>The Global Catalogue of Microorganisms (GCM) 10K type strain sequencing project: providing services to taxonomists for standard genome sequencing and annotation.</title>
        <authorList>
            <consortium name="The Broad Institute Genomics Platform"/>
            <consortium name="The Broad Institute Genome Sequencing Center for Infectious Disease"/>
            <person name="Wu L."/>
            <person name="Ma J."/>
        </authorList>
    </citation>
    <scope>NUCLEOTIDE SEQUENCE [LARGE SCALE GENOMIC DNA]</scope>
    <source>
        <strain evidence="1 2">JCM 3325</strain>
    </source>
</reference>
<name>A0ABN3K4K9_9ACTN</name>
<sequence length="205" mass="22123">MLLDLAVAGLGEYPPAETLMAQCREAGATRLLPYALHVLAQAHMYRGRHGQASGIATEGLRLASKSGQFHHASRLKGLLAWLAAVEGEEALARFEGLWSGGPFHGAARLAPDHIEAAVRCGRPDQASRPLALLEAWAGRSGDPLVAAVALRCQALTGRGKQAARCYETAMRLHEGIDQPYEQARTLLAFGEWLRRARRRSAARTG</sequence>
<proteinExistence type="predicted"/>
<dbReference type="RefSeq" id="WP_344596185.1">
    <property type="nucleotide sequence ID" value="NZ_BAAARW010000037.1"/>
</dbReference>
<gene>
    <name evidence="1" type="ORF">GCM10010191_78640</name>
</gene>
<comment type="caution">
    <text evidence="1">The sequence shown here is derived from an EMBL/GenBank/DDBJ whole genome shotgun (WGS) entry which is preliminary data.</text>
</comment>
<evidence type="ECO:0000313" key="2">
    <source>
        <dbReference type="Proteomes" id="UP001501231"/>
    </source>
</evidence>
<keyword evidence="2" id="KW-1185">Reference proteome</keyword>
<evidence type="ECO:0008006" key="3">
    <source>
        <dbReference type="Google" id="ProtNLM"/>
    </source>
</evidence>
<protein>
    <recommendedName>
        <fullName evidence="3">Tetratricopeptide repeat protein</fullName>
    </recommendedName>
</protein>
<accession>A0ABN3K4K9</accession>
<dbReference type="EMBL" id="BAAARW010000037">
    <property type="protein sequence ID" value="GAA2449327.1"/>
    <property type="molecule type" value="Genomic_DNA"/>
</dbReference>
<dbReference type="Proteomes" id="UP001501231">
    <property type="component" value="Unassembled WGS sequence"/>
</dbReference>
<organism evidence="1 2">
    <name type="scientific">Actinomadura vinacea</name>
    <dbReference type="NCBI Taxonomy" id="115336"/>
    <lineage>
        <taxon>Bacteria</taxon>
        <taxon>Bacillati</taxon>
        <taxon>Actinomycetota</taxon>
        <taxon>Actinomycetes</taxon>
        <taxon>Streptosporangiales</taxon>
        <taxon>Thermomonosporaceae</taxon>
        <taxon>Actinomadura</taxon>
    </lineage>
</organism>